<dbReference type="Pfam" id="PF00021">
    <property type="entry name" value="UPAR_LY6"/>
    <property type="match status" value="1"/>
</dbReference>
<dbReference type="Gene3D" id="2.10.60.10">
    <property type="entry name" value="CD59"/>
    <property type="match status" value="1"/>
</dbReference>
<reference evidence="6" key="1">
    <citation type="journal article" date="2013" name="Nat. Genet.">
        <title>The draft genomes of soft-shell turtle and green sea turtle yield insights into the development and evolution of the turtle-specific body plan.</title>
        <authorList>
            <person name="Wang Z."/>
            <person name="Pascual-Anaya J."/>
            <person name="Zadissa A."/>
            <person name="Li W."/>
            <person name="Niimura Y."/>
            <person name="Huang Z."/>
            <person name="Li C."/>
            <person name="White S."/>
            <person name="Xiong Z."/>
            <person name="Fang D."/>
            <person name="Wang B."/>
            <person name="Ming Y."/>
            <person name="Chen Y."/>
            <person name="Zheng Y."/>
            <person name="Kuraku S."/>
            <person name="Pignatelli M."/>
            <person name="Herrero J."/>
            <person name="Beal K."/>
            <person name="Nozawa M."/>
            <person name="Li Q."/>
            <person name="Wang J."/>
            <person name="Zhang H."/>
            <person name="Yu L."/>
            <person name="Shigenobu S."/>
            <person name="Wang J."/>
            <person name="Liu J."/>
            <person name="Flicek P."/>
            <person name="Searle S."/>
            <person name="Wang J."/>
            <person name="Kuratani S."/>
            <person name="Yin Y."/>
            <person name="Aken B."/>
            <person name="Zhang G."/>
            <person name="Irie N."/>
        </authorList>
    </citation>
    <scope>NUCLEOTIDE SEQUENCE [LARGE SCALE GENOMIC DNA]</scope>
</reference>
<gene>
    <name evidence="5" type="ORF">UY3_00917</name>
</gene>
<dbReference type="GO" id="GO:0005576">
    <property type="term" value="C:extracellular region"/>
    <property type="evidence" value="ECO:0007669"/>
    <property type="project" value="UniProtKB-SubCell"/>
</dbReference>
<protein>
    <submittedName>
        <fullName evidence="5">Phospholipase A2 inhibitor subunit gamma B</fullName>
    </submittedName>
</protein>
<dbReference type="AlphaFoldDB" id="M7BXC1"/>
<name>M7BXC1_CHEMY</name>
<dbReference type="Proteomes" id="UP000031443">
    <property type="component" value="Unassembled WGS sequence"/>
</dbReference>
<feature type="chain" id="PRO_5004080387" evidence="3">
    <location>
        <begin position="20"/>
        <end position="134"/>
    </location>
</feature>
<dbReference type="InterPro" id="IPR050918">
    <property type="entry name" value="CNF-like_PLA2_Inhibitor"/>
</dbReference>
<evidence type="ECO:0000313" key="5">
    <source>
        <dbReference type="EMBL" id="EMP41824.1"/>
    </source>
</evidence>
<dbReference type="CDD" id="cd23572">
    <property type="entry name" value="TFP_LU_ECD_PINLYP_rpt2"/>
    <property type="match status" value="1"/>
</dbReference>
<organism evidence="5 6">
    <name type="scientific">Chelonia mydas</name>
    <name type="common">Green sea-turtle</name>
    <name type="synonym">Chelonia agassizi</name>
    <dbReference type="NCBI Taxonomy" id="8469"/>
    <lineage>
        <taxon>Eukaryota</taxon>
        <taxon>Metazoa</taxon>
        <taxon>Chordata</taxon>
        <taxon>Craniata</taxon>
        <taxon>Vertebrata</taxon>
        <taxon>Euteleostomi</taxon>
        <taxon>Archelosauria</taxon>
        <taxon>Testudinata</taxon>
        <taxon>Testudines</taxon>
        <taxon>Cryptodira</taxon>
        <taxon>Durocryptodira</taxon>
        <taxon>Americhelydia</taxon>
        <taxon>Chelonioidea</taxon>
        <taxon>Cheloniidae</taxon>
        <taxon>Chelonia</taxon>
    </lineage>
</organism>
<dbReference type="EMBL" id="KB481966">
    <property type="protein sequence ID" value="EMP41824.1"/>
    <property type="molecule type" value="Genomic_DNA"/>
</dbReference>
<keyword evidence="2" id="KW-0964">Secreted</keyword>
<dbReference type="SUPFAM" id="SSF57302">
    <property type="entry name" value="Snake toxin-like"/>
    <property type="match status" value="1"/>
</dbReference>
<proteinExistence type="predicted"/>
<dbReference type="PANTHER" id="PTHR20914">
    <property type="entry name" value="LY6/PLAUR DOMAIN-CONTAINING PROTEIN 8"/>
    <property type="match status" value="1"/>
</dbReference>
<accession>M7BXC1</accession>
<dbReference type="GO" id="GO:0030154">
    <property type="term" value="P:cell differentiation"/>
    <property type="evidence" value="ECO:0007669"/>
    <property type="project" value="UniProtKB-ARBA"/>
</dbReference>
<keyword evidence="6" id="KW-1185">Reference proteome</keyword>
<dbReference type="PANTHER" id="PTHR20914:SF30">
    <property type="entry name" value="LY6_PLAUR DOMAIN CONTAINING 9"/>
    <property type="match status" value="1"/>
</dbReference>
<evidence type="ECO:0000313" key="6">
    <source>
        <dbReference type="Proteomes" id="UP000031443"/>
    </source>
</evidence>
<keyword evidence="3" id="KW-0732">Signal</keyword>
<feature type="domain" description="UPAR/Ly6" evidence="4">
    <location>
        <begin position="26"/>
        <end position="89"/>
    </location>
</feature>
<evidence type="ECO:0000259" key="4">
    <source>
        <dbReference type="Pfam" id="PF00021"/>
    </source>
</evidence>
<comment type="subcellular location">
    <subcellularLocation>
        <location evidence="1">Secreted</location>
    </subcellularLocation>
</comment>
<evidence type="ECO:0000256" key="2">
    <source>
        <dbReference type="ARBA" id="ARBA00022525"/>
    </source>
</evidence>
<sequence length="134" mass="14186">MRTPLLFCLLSALLETASPANTTLNGHHCPACYSVFSHHCSEEIIDCPGAQTHCIHVSSTMKSGGTTIHTTMKGCATESACTNIQRFKGAFGGFSMDLTRAECRPASHVASMAPEPARLVLPALVTVLLAKVLS</sequence>
<evidence type="ECO:0000256" key="3">
    <source>
        <dbReference type="SAM" id="SignalP"/>
    </source>
</evidence>
<dbReference type="InterPro" id="IPR045860">
    <property type="entry name" value="Snake_toxin-like_sf"/>
</dbReference>
<evidence type="ECO:0000256" key="1">
    <source>
        <dbReference type="ARBA" id="ARBA00004613"/>
    </source>
</evidence>
<dbReference type="InterPro" id="IPR016054">
    <property type="entry name" value="LY6_UPA_recep-like"/>
</dbReference>
<feature type="signal peptide" evidence="3">
    <location>
        <begin position="1"/>
        <end position="19"/>
    </location>
</feature>